<proteinExistence type="predicted"/>
<dbReference type="InParanoid" id="D8UG23"/>
<dbReference type="Proteomes" id="UP000001058">
    <property type="component" value="Unassembled WGS sequence"/>
</dbReference>
<evidence type="ECO:0000256" key="1">
    <source>
        <dbReference type="SAM" id="MobiDB-lite"/>
    </source>
</evidence>
<dbReference type="AlphaFoldDB" id="D8UG23"/>
<dbReference type="EMBL" id="GL378397">
    <property type="protein sequence ID" value="EFJ41274.1"/>
    <property type="molecule type" value="Genomic_DNA"/>
</dbReference>
<keyword evidence="3" id="KW-1185">Reference proteome</keyword>
<organism evidence="3">
    <name type="scientific">Volvox carteri f. nagariensis</name>
    <dbReference type="NCBI Taxonomy" id="3068"/>
    <lineage>
        <taxon>Eukaryota</taxon>
        <taxon>Viridiplantae</taxon>
        <taxon>Chlorophyta</taxon>
        <taxon>core chlorophytes</taxon>
        <taxon>Chlorophyceae</taxon>
        <taxon>CS clade</taxon>
        <taxon>Chlamydomonadales</taxon>
        <taxon>Volvocaceae</taxon>
        <taxon>Volvox</taxon>
    </lineage>
</organism>
<evidence type="ECO:0000313" key="3">
    <source>
        <dbReference type="Proteomes" id="UP000001058"/>
    </source>
</evidence>
<accession>D8UG23</accession>
<protein>
    <submittedName>
        <fullName evidence="2">Uncharacterized protein</fullName>
    </submittedName>
</protein>
<dbReference type="RefSeq" id="XP_002957608.1">
    <property type="nucleotide sequence ID" value="XM_002957562.1"/>
</dbReference>
<sequence length="344" mass="38140">MVQQREQPLGTTNRRWVAERLLPWAHMPWMVARVAAAQQASQQQQPQGGTPARVPGRARRALPRTKIPPTTMRSRSGSARCQERLRAQLASAGGVAVMTTTWVRGQGARLEINGRRGTRVQAGAGVQARGPPEGVDAAAVGELGAGQGAWTATQAVELRRHWCLERTMQFRTRIPPTMMRSRRGPARCQEQLRVQLASAGGVAVMTTTWVRGRGARLEINGRRGTRVQAGAGVQARGPPEVQGRVVQAREGRGGGQRRVARRVGRMLHRVKSTRNHWVFTRNFACNWLHAPVINLQHRVKSTRNHWVFTRKCSPVSLCSNYGTRNVLRTRNFCQITGGLTQNYG</sequence>
<evidence type="ECO:0000313" key="2">
    <source>
        <dbReference type="EMBL" id="EFJ41274.1"/>
    </source>
</evidence>
<dbReference type="KEGG" id="vcn:VOLCADRAFT_107748"/>
<feature type="compositionally biased region" description="Low complexity" evidence="1">
    <location>
        <begin position="36"/>
        <end position="47"/>
    </location>
</feature>
<dbReference type="GeneID" id="9627088"/>
<feature type="region of interest" description="Disordered" evidence="1">
    <location>
        <begin position="36"/>
        <end position="80"/>
    </location>
</feature>
<name>D8UG23_VOLCA</name>
<gene>
    <name evidence="2" type="ORF">VOLCADRAFT_107748</name>
</gene>
<reference evidence="2 3" key="1">
    <citation type="journal article" date="2010" name="Science">
        <title>Genomic analysis of organismal complexity in the multicellular green alga Volvox carteri.</title>
        <authorList>
            <person name="Prochnik S.E."/>
            <person name="Umen J."/>
            <person name="Nedelcu A.M."/>
            <person name="Hallmann A."/>
            <person name="Miller S.M."/>
            <person name="Nishii I."/>
            <person name="Ferris P."/>
            <person name="Kuo A."/>
            <person name="Mitros T."/>
            <person name="Fritz-Laylin L.K."/>
            <person name="Hellsten U."/>
            <person name="Chapman J."/>
            <person name="Simakov O."/>
            <person name="Rensing S.A."/>
            <person name="Terry A."/>
            <person name="Pangilinan J."/>
            <person name="Kapitonov V."/>
            <person name="Jurka J."/>
            <person name="Salamov A."/>
            <person name="Shapiro H."/>
            <person name="Schmutz J."/>
            <person name="Grimwood J."/>
            <person name="Lindquist E."/>
            <person name="Lucas S."/>
            <person name="Grigoriev I.V."/>
            <person name="Schmitt R."/>
            <person name="Kirk D."/>
            <person name="Rokhsar D.S."/>
        </authorList>
    </citation>
    <scope>NUCLEOTIDE SEQUENCE [LARGE SCALE GENOMIC DNA]</scope>
    <source>
        <strain evidence="3">f. Nagariensis / Eve</strain>
    </source>
</reference>